<dbReference type="InterPro" id="IPR039143">
    <property type="entry name" value="GNPNAT1-like"/>
</dbReference>
<sequence>GNLINFVAEKNAELIGVISLFLIDKIPSPCEINGCWGYVTNVYVKPECRNNGVGSKLLDFVKDHSVANKCELLVVWPSERSYPFYKRAGFKSEKREKDPLVLVI</sequence>
<dbReference type="InterPro" id="IPR016181">
    <property type="entry name" value="Acyl_CoA_acyltransferase"/>
</dbReference>
<dbReference type="PANTHER" id="PTHR13355">
    <property type="entry name" value="GLUCOSAMINE 6-PHOSPHATE N-ACETYLTRANSFERASE"/>
    <property type="match status" value="1"/>
</dbReference>
<dbReference type="OrthoDB" id="7678938at2"/>
<name>G2H1L2_9ENTR</name>
<dbReference type="RefSeq" id="WP_006707591.1">
    <property type="nucleotide sequence ID" value="NZ_AGCA01000459.1"/>
</dbReference>
<keyword evidence="3" id="KW-1185">Reference proteome</keyword>
<keyword evidence="2" id="KW-0808">Transferase</keyword>
<accession>G2H1L2</accession>
<dbReference type="GO" id="GO:0008080">
    <property type="term" value="F:N-acetyltransferase activity"/>
    <property type="evidence" value="ECO:0007669"/>
    <property type="project" value="TreeGrafter"/>
</dbReference>
<dbReference type="Gene3D" id="3.40.630.30">
    <property type="match status" value="1"/>
</dbReference>
<evidence type="ECO:0000313" key="3">
    <source>
        <dbReference type="Proteomes" id="UP000004116"/>
    </source>
</evidence>
<dbReference type="EMBL" id="AGCA01000459">
    <property type="protein sequence ID" value="EGY28116.1"/>
    <property type="molecule type" value="Genomic_DNA"/>
</dbReference>
<evidence type="ECO:0000313" key="2">
    <source>
        <dbReference type="EMBL" id="EGY28116.1"/>
    </source>
</evidence>
<gene>
    <name evidence="2" type="ORF">Rin_00019550</name>
</gene>
<comment type="caution">
    <text evidence="2">The sequence shown here is derived from an EMBL/GenBank/DDBJ whole genome shotgun (WGS) entry which is preliminary data.</text>
</comment>
<protein>
    <submittedName>
        <fullName evidence="2">Acetyltransferase</fullName>
    </submittedName>
</protein>
<dbReference type="PROSITE" id="PS51186">
    <property type="entry name" value="GNAT"/>
    <property type="match status" value="1"/>
</dbReference>
<dbReference type="CDD" id="cd04301">
    <property type="entry name" value="NAT_SF"/>
    <property type="match status" value="1"/>
</dbReference>
<proteinExistence type="predicted"/>
<reference evidence="2 3" key="1">
    <citation type="journal article" date="2012" name="Genome Res.">
        <title>Genomic basis of endosymbiont-conferred protection against an insect parasitoid.</title>
        <authorList>
            <person name="Hansen A.K."/>
            <person name="Vorburger C."/>
            <person name="Moran N.A."/>
        </authorList>
    </citation>
    <scope>NUCLEOTIDE SEQUENCE [LARGE SCALE GENOMIC DNA]</scope>
    <source>
        <strain evidence="3">R5.15</strain>
    </source>
</reference>
<dbReference type="Proteomes" id="UP000004116">
    <property type="component" value="Unassembled WGS sequence"/>
</dbReference>
<feature type="domain" description="N-acetyltransferase" evidence="1">
    <location>
        <begin position="1"/>
        <end position="104"/>
    </location>
</feature>
<organism evidence="2 3">
    <name type="scientific">Candidatus Regiella insecticola 5.15</name>
    <dbReference type="NCBI Taxonomy" id="1005043"/>
    <lineage>
        <taxon>Bacteria</taxon>
        <taxon>Pseudomonadati</taxon>
        <taxon>Pseudomonadota</taxon>
        <taxon>Gammaproteobacteria</taxon>
        <taxon>Enterobacterales</taxon>
        <taxon>Enterobacteriaceae</taxon>
        <taxon>aphid secondary symbionts</taxon>
        <taxon>Candidatus Regiella</taxon>
    </lineage>
</organism>
<feature type="non-terminal residue" evidence="2">
    <location>
        <position position="1"/>
    </location>
</feature>
<dbReference type="InterPro" id="IPR000182">
    <property type="entry name" value="GNAT_dom"/>
</dbReference>
<dbReference type="SUPFAM" id="SSF55729">
    <property type="entry name" value="Acyl-CoA N-acyltransferases (Nat)"/>
    <property type="match status" value="1"/>
</dbReference>
<dbReference type="AlphaFoldDB" id="G2H1L2"/>
<dbReference type="Pfam" id="PF00583">
    <property type="entry name" value="Acetyltransf_1"/>
    <property type="match status" value="1"/>
</dbReference>
<evidence type="ECO:0000259" key="1">
    <source>
        <dbReference type="PROSITE" id="PS51186"/>
    </source>
</evidence>